<comment type="caution">
    <text evidence="8">The sequence shown here is derived from an EMBL/GenBank/DDBJ whole genome shotgun (WGS) entry which is preliminary data.</text>
</comment>
<keyword evidence="6 7" id="KW-0472">Membrane</keyword>
<organism evidence="8 9">
    <name type="scientific">Aquatica leii</name>
    <dbReference type="NCBI Taxonomy" id="1421715"/>
    <lineage>
        <taxon>Eukaryota</taxon>
        <taxon>Metazoa</taxon>
        <taxon>Ecdysozoa</taxon>
        <taxon>Arthropoda</taxon>
        <taxon>Hexapoda</taxon>
        <taxon>Insecta</taxon>
        <taxon>Pterygota</taxon>
        <taxon>Neoptera</taxon>
        <taxon>Endopterygota</taxon>
        <taxon>Coleoptera</taxon>
        <taxon>Polyphaga</taxon>
        <taxon>Elateriformia</taxon>
        <taxon>Elateroidea</taxon>
        <taxon>Lampyridae</taxon>
        <taxon>Luciolinae</taxon>
        <taxon>Aquatica</taxon>
    </lineage>
</organism>
<evidence type="ECO:0000256" key="4">
    <source>
        <dbReference type="ARBA" id="ARBA00022692"/>
    </source>
</evidence>
<gene>
    <name evidence="8" type="ORF">RN001_001511</name>
</gene>
<evidence type="ECO:0000256" key="3">
    <source>
        <dbReference type="ARBA" id="ARBA00014635"/>
    </source>
</evidence>
<evidence type="ECO:0000313" key="9">
    <source>
        <dbReference type="Proteomes" id="UP001353858"/>
    </source>
</evidence>
<sequence length="271" mass="31345">MVSLSRSANVNVGGATFFSESTNMEDREYLQPILESFGIFKPLKTIFPFSIHLLAFCALEIAALVFTTCRLSEECRDYFTIIYSHVGLWFLTLIVDQIARVKHYSLRMNGYLEFYKRTQTHHQLPIYIVSMWTAVILFLQGLMQHFYADNFVERCAKRGWLSPMTYMCLILSVEFCVILTVSTNYIVLVHKFNKQKPPPDVQKEEWNACSSSETFAQGEIGYRQLGDKVYDFLEKQADLIRHLKDHNARLGEKLMVVNAQLQARSRSSPPI</sequence>
<keyword evidence="5 7" id="KW-1133">Transmembrane helix</keyword>
<feature type="transmembrane region" description="Helical" evidence="7">
    <location>
        <begin position="78"/>
        <end position="99"/>
    </location>
</feature>
<evidence type="ECO:0000256" key="1">
    <source>
        <dbReference type="ARBA" id="ARBA00004141"/>
    </source>
</evidence>
<comment type="similarity">
    <text evidence="2">Belongs to the TMEM192 family.</text>
</comment>
<keyword evidence="9" id="KW-1185">Reference proteome</keyword>
<dbReference type="GO" id="GO:0005770">
    <property type="term" value="C:late endosome"/>
    <property type="evidence" value="ECO:0007669"/>
    <property type="project" value="TreeGrafter"/>
</dbReference>
<feature type="transmembrane region" description="Helical" evidence="7">
    <location>
        <begin position="163"/>
        <end position="187"/>
    </location>
</feature>
<evidence type="ECO:0000256" key="5">
    <source>
        <dbReference type="ARBA" id="ARBA00022989"/>
    </source>
</evidence>
<comment type="subcellular location">
    <subcellularLocation>
        <location evidence="1">Membrane</location>
        <topology evidence="1">Multi-pass membrane protein</topology>
    </subcellularLocation>
</comment>
<keyword evidence="4 7" id="KW-0812">Transmembrane</keyword>
<reference evidence="9" key="1">
    <citation type="submission" date="2023-01" db="EMBL/GenBank/DDBJ databases">
        <title>Key to firefly adult light organ development and bioluminescence: homeobox transcription factors regulate luciferase expression and transportation to peroxisome.</title>
        <authorList>
            <person name="Fu X."/>
        </authorList>
    </citation>
    <scope>NUCLEOTIDE SEQUENCE [LARGE SCALE GENOMIC DNA]</scope>
</reference>
<name>A0AAN7SSN2_9COLE</name>
<dbReference type="PANTHER" id="PTHR31592:SF1">
    <property type="entry name" value="TRANSMEMBRANE PROTEIN 192"/>
    <property type="match status" value="1"/>
</dbReference>
<evidence type="ECO:0000256" key="2">
    <source>
        <dbReference type="ARBA" id="ARBA00006314"/>
    </source>
</evidence>
<dbReference type="AlphaFoldDB" id="A0AAN7SSN2"/>
<protein>
    <recommendedName>
        <fullName evidence="3">Transmembrane protein 192</fullName>
    </recommendedName>
</protein>
<feature type="transmembrane region" description="Helical" evidence="7">
    <location>
        <begin position="46"/>
        <end position="66"/>
    </location>
</feature>
<accession>A0AAN7SSN2</accession>
<dbReference type="Pfam" id="PF14802">
    <property type="entry name" value="TMEM192"/>
    <property type="match status" value="1"/>
</dbReference>
<dbReference type="PANTHER" id="PTHR31592">
    <property type="entry name" value="TRANSMEMBRANE PROTEIN 192"/>
    <property type="match status" value="1"/>
</dbReference>
<dbReference type="GO" id="GO:0005765">
    <property type="term" value="C:lysosomal membrane"/>
    <property type="evidence" value="ECO:0007669"/>
    <property type="project" value="TreeGrafter"/>
</dbReference>
<evidence type="ECO:0000256" key="6">
    <source>
        <dbReference type="ARBA" id="ARBA00023136"/>
    </source>
</evidence>
<proteinExistence type="inferred from homology"/>
<evidence type="ECO:0000256" key="7">
    <source>
        <dbReference type="SAM" id="Phobius"/>
    </source>
</evidence>
<feature type="transmembrane region" description="Helical" evidence="7">
    <location>
        <begin position="124"/>
        <end position="143"/>
    </location>
</feature>
<dbReference type="Proteomes" id="UP001353858">
    <property type="component" value="Unassembled WGS sequence"/>
</dbReference>
<dbReference type="InterPro" id="IPR029399">
    <property type="entry name" value="TMEM192"/>
</dbReference>
<evidence type="ECO:0000313" key="8">
    <source>
        <dbReference type="EMBL" id="KAK4885240.1"/>
    </source>
</evidence>
<dbReference type="EMBL" id="JARPUR010000001">
    <property type="protein sequence ID" value="KAK4885240.1"/>
    <property type="molecule type" value="Genomic_DNA"/>
</dbReference>